<evidence type="ECO:0000256" key="1">
    <source>
        <dbReference type="ARBA" id="ARBA00022553"/>
    </source>
</evidence>
<dbReference type="InterPro" id="IPR016032">
    <property type="entry name" value="Sig_transdc_resp-reg_C-effctor"/>
</dbReference>
<feature type="domain" description="HTH luxR-type" evidence="4">
    <location>
        <begin position="145"/>
        <end position="210"/>
    </location>
</feature>
<keyword evidence="2 6" id="KW-0238">DNA-binding</keyword>
<reference evidence="6 7" key="1">
    <citation type="submission" date="2021-01" db="EMBL/GenBank/DDBJ databases">
        <title>Whole genome shotgun sequence of Planobispora longispora NBRC 13918.</title>
        <authorList>
            <person name="Komaki H."/>
            <person name="Tamura T."/>
        </authorList>
    </citation>
    <scope>NUCLEOTIDE SEQUENCE [LARGE SCALE GENOMIC DNA]</scope>
    <source>
        <strain evidence="6 7">NBRC 13918</strain>
    </source>
</reference>
<sequence length="224" mass="23854">MIRVLIVDDHEVVRQGLRFVLDQEDGIEVAGEFADGARALAAIPALRPDVMLLDMVMPGMDGLEVLRRLPGPGDQAAPVAVIVLTSFLEDERVVEAVRLGALSYLPKTTAVDRVVEAVRRAAAGQGLLEPGVAALLAERVRAGGRRDPLAPLTPREREVLAELARGRSNGEIARTLSLSRETVKTHVSSILAKLGLADRVQAAIFGLQQGLVPLEEALGDTDGP</sequence>
<proteinExistence type="predicted"/>
<dbReference type="GO" id="GO:0003677">
    <property type="term" value="F:DNA binding"/>
    <property type="evidence" value="ECO:0007669"/>
    <property type="project" value="UniProtKB-KW"/>
</dbReference>
<dbReference type="AlphaFoldDB" id="A0A8J3RVV7"/>
<dbReference type="InterPro" id="IPR001789">
    <property type="entry name" value="Sig_transdc_resp-reg_receiver"/>
</dbReference>
<keyword evidence="1 3" id="KW-0597">Phosphoprotein</keyword>
<dbReference type="SMART" id="SM00448">
    <property type="entry name" value="REC"/>
    <property type="match status" value="1"/>
</dbReference>
<dbReference type="CDD" id="cd06170">
    <property type="entry name" value="LuxR_C_like"/>
    <property type="match status" value="1"/>
</dbReference>
<feature type="domain" description="Response regulatory" evidence="5">
    <location>
        <begin position="3"/>
        <end position="122"/>
    </location>
</feature>
<dbReference type="InterPro" id="IPR039420">
    <property type="entry name" value="WalR-like"/>
</dbReference>
<dbReference type="SMART" id="SM00421">
    <property type="entry name" value="HTH_LUXR"/>
    <property type="match status" value="1"/>
</dbReference>
<evidence type="ECO:0000256" key="2">
    <source>
        <dbReference type="ARBA" id="ARBA00023125"/>
    </source>
</evidence>
<dbReference type="PRINTS" id="PR00038">
    <property type="entry name" value="HTHLUXR"/>
</dbReference>
<dbReference type="PANTHER" id="PTHR43214">
    <property type="entry name" value="TWO-COMPONENT RESPONSE REGULATOR"/>
    <property type="match status" value="1"/>
</dbReference>
<dbReference type="CDD" id="cd17535">
    <property type="entry name" value="REC_NarL-like"/>
    <property type="match status" value="1"/>
</dbReference>
<dbReference type="EMBL" id="BOOH01000060">
    <property type="protein sequence ID" value="GIH80499.1"/>
    <property type="molecule type" value="Genomic_DNA"/>
</dbReference>
<dbReference type="PROSITE" id="PS50043">
    <property type="entry name" value="HTH_LUXR_2"/>
    <property type="match status" value="1"/>
</dbReference>
<evidence type="ECO:0000259" key="4">
    <source>
        <dbReference type="PROSITE" id="PS50043"/>
    </source>
</evidence>
<dbReference type="SUPFAM" id="SSF52172">
    <property type="entry name" value="CheY-like"/>
    <property type="match status" value="1"/>
</dbReference>
<evidence type="ECO:0000259" key="5">
    <source>
        <dbReference type="PROSITE" id="PS50110"/>
    </source>
</evidence>
<dbReference type="PROSITE" id="PS00622">
    <property type="entry name" value="HTH_LUXR_1"/>
    <property type="match status" value="1"/>
</dbReference>
<feature type="modified residue" description="4-aspartylphosphate" evidence="3">
    <location>
        <position position="54"/>
    </location>
</feature>
<protein>
    <submittedName>
        <fullName evidence="6">DNA-binding response regulator</fullName>
    </submittedName>
</protein>
<comment type="caution">
    <text evidence="6">The sequence shown here is derived from an EMBL/GenBank/DDBJ whole genome shotgun (WGS) entry which is preliminary data.</text>
</comment>
<dbReference type="RefSeq" id="WP_307837423.1">
    <property type="nucleotide sequence ID" value="NZ_BOOH01000060.1"/>
</dbReference>
<keyword evidence="7" id="KW-1185">Reference proteome</keyword>
<dbReference type="PROSITE" id="PS50110">
    <property type="entry name" value="RESPONSE_REGULATORY"/>
    <property type="match status" value="1"/>
</dbReference>
<accession>A0A8J3RVV7</accession>
<evidence type="ECO:0000313" key="6">
    <source>
        <dbReference type="EMBL" id="GIH80499.1"/>
    </source>
</evidence>
<dbReference type="InterPro" id="IPR000792">
    <property type="entry name" value="Tscrpt_reg_LuxR_C"/>
</dbReference>
<dbReference type="Pfam" id="PF00196">
    <property type="entry name" value="GerE"/>
    <property type="match status" value="1"/>
</dbReference>
<organism evidence="6 7">
    <name type="scientific">Planobispora longispora</name>
    <dbReference type="NCBI Taxonomy" id="28887"/>
    <lineage>
        <taxon>Bacteria</taxon>
        <taxon>Bacillati</taxon>
        <taxon>Actinomycetota</taxon>
        <taxon>Actinomycetes</taxon>
        <taxon>Streptosporangiales</taxon>
        <taxon>Streptosporangiaceae</taxon>
        <taxon>Planobispora</taxon>
    </lineage>
</organism>
<dbReference type="Pfam" id="PF00072">
    <property type="entry name" value="Response_reg"/>
    <property type="match status" value="1"/>
</dbReference>
<evidence type="ECO:0000313" key="7">
    <source>
        <dbReference type="Proteomes" id="UP000616724"/>
    </source>
</evidence>
<name>A0A8J3RVV7_9ACTN</name>
<dbReference type="GO" id="GO:0000160">
    <property type="term" value="P:phosphorelay signal transduction system"/>
    <property type="evidence" value="ECO:0007669"/>
    <property type="project" value="InterPro"/>
</dbReference>
<gene>
    <name evidence="6" type="ORF">Plo01_69280</name>
</gene>
<evidence type="ECO:0000256" key="3">
    <source>
        <dbReference type="PROSITE-ProRule" id="PRU00169"/>
    </source>
</evidence>
<dbReference type="Proteomes" id="UP000616724">
    <property type="component" value="Unassembled WGS sequence"/>
</dbReference>
<dbReference type="InterPro" id="IPR058245">
    <property type="entry name" value="NreC/VraR/RcsB-like_REC"/>
</dbReference>
<dbReference type="SUPFAM" id="SSF46894">
    <property type="entry name" value="C-terminal effector domain of the bipartite response regulators"/>
    <property type="match status" value="1"/>
</dbReference>
<dbReference type="GO" id="GO:0006355">
    <property type="term" value="P:regulation of DNA-templated transcription"/>
    <property type="evidence" value="ECO:0007669"/>
    <property type="project" value="InterPro"/>
</dbReference>
<dbReference type="InterPro" id="IPR011006">
    <property type="entry name" value="CheY-like_superfamily"/>
</dbReference>
<dbReference type="Gene3D" id="3.40.50.2300">
    <property type="match status" value="1"/>
</dbReference>